<dbReference type="EMBL" id="AGWD01000008">
    <property type="protein sequence ID" value="ENN95348.1"/>
    <property type="molecule type" value="Genomic_DNA"/>
</dbReference>
<evidence type="ECO:0000313" key="6">
    <source>
        <dbReference type="EMBL" id="ENN95348.1"/>
    </source>
</evidence>
<reference evidence="6 7" key="1">
    <citation type="journal article" date="2013" name="PLoS Genet.">
        <title>A gene transfer agent and a dynamic repertoire of secretion systems hold the keys to the explosive radiation of the emerging pathogen Bartonella.</title>
        <authorList>
            <person name="Guy L."/>
            <person name="Nystedt B."/>
            <person name="Toft C."/>
            <person name="Zaremba-Niedzwiedzka K."/>
            <person name="Berglund E.C."/>
            <person name="Granberg F."/>
            <person name="Naslund K."/>
            <person name="Eriksson A.S."/>
            <person name="Andersson S.G."/>
        </authorList>
    </citation>
    <scope>NUCLEOTIDE SEQUENCE [LARGE SCALE GENOMIC DNA]</scope>
    <source>
        <strain evidence="6">Tweed</strain>
    </source>
</reference>
<evidence type="ECO:0000256" key="3">
    <source>
        <dbReference type="ARBA" id="ARBA00023785"/>
    </source>
</evidence>
<evidence type="ECO:0000256" key="5">
    <source>
        <dbReference type="ARBA" id="ARBA00048662"/>
    </source>
</evidence>
<dbReference type="HOGENOM" id="CLU_051983_0_0_5"/>
<dbReference type="AlphaFoldDB" id="N6UZ35"/>
<accession>N6UZ35</accession>
<evidence type="ECO:0000313" key="7">
    <source>
        <dbReference type="Proteomes" id="UP000014011"/>
    </source>
</evidence>
<evidence type="ECO:0000256" key="1">
    <source>
        <dbReference type="ARBA" id="ARBA00022679"/>
    </source>
</evidence>
<keyword evidence="2" id="KW-0012">Acyltransferase</keyword>
<proteinExistence type="inferred from homology"/>
<evidence type="ECO:0000256" key="4">
    <source>
        <dbReference type="ARBA" id="ARBA00048364"/>
    </source>
</evidence>
<sequence>MPKLRDLLRRICGSKQERESVVSEKKESAVYRKKHGFVFREDEPLESIIARLENDITNGSWIDTLYGTIDLKMMPALVDQANKKYPEMKLQFAATPEDIPTLVKNTIDDGIQSSRIIVNLDDNQVHFAVIDHKTVNDQISLILFEPVAFKHMPPTMLAMRAKMALEASQLPNYHFSMVEMDIQRSASECAIFSSSLAKKLYRESYKLERLHKDNIEGILCKSDTLFVDPDQVDHYLPVNFYKHTQGINRLNKYIESNPRAKKEIINKKNEHIYERFNKNLVVIDGKNVSVSSHKKRIYEFKSLMR</sequence>
<keyword evidence="1" id="KW-0808">Transferase</keyword>
<dbReference type="PATRIC" id="fig|1094502.3.peg.431"/>
<dbReference type="InterPro" id="IPR005083">
    <property type="entry name" value="YopJ-like"/>
</dbReference>
<comment type="caution">
    <text evidence="6">The sequence shown here is derived from an EMBL/GenBank/DDBJ whole genome shotgun (WGS) entry which is preliminary data.</text>
</comment>
<protein>
    <submittedName>
        <fullName evidence="6">Targeted effector protein YopP</fullName>
    </submittedName>
</protein>
<comment type="catalytic activity">
    <reaction evidence="4">
        <text>L-threonyl-[protein] + acetyl-CoA = O-acetyl-L-threonyl-[protein] + CoA</text>
        <dbReference type="Rhea" id="RHEA:65340"/>
        <dbReference type="Rhea" id="RHEA-COMP:11060"/>
        <dbReference type="Rhea" id="RHEA-COMP:16780"/>
        <dbReference type="ChEBI" id="CHEBI:30013"/>
        <dbReference type="ChEBI" id="CHEBI:57287"/>
        <dbReference type="ChEBI" id="CHEBI:57288"/>
        <dbReference type="ChEBI" id="CHEBI:141025"/>
    </reaction>
    <physiologicalReaction direction="left-to-right" evidence="4">
        <dbReference type="Rhea" id="RHEA:65341"/>
    </physiologicalReaction>
</comment>
<dbReference type="Proteomes" id="UP000014011">
    <property type="component" value="Unassembled WGS sequence"/>
</dbReference>
<comment type="similarity">
    <text evidence="3">Belongs to the acetyltransferase YopJ family.</text>
</comment>
<gene>
    <name evidence="6" type="primary">yopP</name>
    <name evidence="6" type="ORF">BVtw_03560</name>
</gene>
<dbReference type="GO" id="GO:0016746">
    <property type="term" value="F:acyltransferase activity"/>
    <property type="evidence" value="ECO:0007669"/>
    <property type="project" value="UniProtKB-KW"/>
</dbReference>
<evidence type="ECO:0000256" key="2">
    <source>
        <dbReference type="ARBA" id="ARBA00023315"/>
    </source>
</evidence>
<name>N6UZ35_BARVB</name>
<dbReference type="NCBIfam" id="NF011898">
    <property type="entry name" value="PRK15371.1"/>
    <property type="match status" value="1"/>
</dbReference>
<dbReference type="Pfam" id="PF03421">
    <property type="entry name" value="Acetyltransf_14"/>
    <property type="match status" value="1"/>
</dbReference>
<comment type="catalytic activity">
    <reaction evidence="5">
        <text>L-seryl-[protein] + acetyl-CoA = O-acetyl-L-seryl-[protein] + CoA</text>
        <dbReference type="Rhea" id="RHEA:59392"/>
        <dbReference type="Rhea" id="RHEA-COMP:9863"/>
        <dbReference type="Rhea" id="RHEA-COMP:15352"/>
        <dbReference type="ChEBI" id="CHEBI:29999"/>
        <dbReference type="ChEBI" id="CHEBI:57287"/>
        <dbReference type="ChEBI" id="CHEBI:57288"/>
        <dbReference type="ChEBI" id="CHEBI:141128"/>
    </reaction>
    <physiologicalReaction direction="left-to-right" evidence="5">
        <dbReference type="Rhea" id="RHEA:59393"/>
    </physiologicalReaction>
</comment>
<dbReference type="RefSeq" id="WP_010704773.1">
    <property type="nucleotide sequence ID" value="NZ_KB915632.1"/>
</dbReference>
<organism evidence="6 7">
    <name type="scientific">Bartonella vinsonii subsp. berkhoffii str. Tweed</name>
    <dbReference type="NCBI Taxonomy" id="1094502"/>
    <lineage>
        <taxon>Bacteria</taxon>
        <taxon>Pseudomonadati</taxon>
        <taxon>Pseudomonadota</taxon>
        <taxon>Alphaproteobacteria</taxon>
        <taxon>Hyphomicrobiales</taxon>
        <taxon>Bartonellaceae</taxon>
        <taxon>Bartonella</taxon>
    </lineage>
</organism>